<comment type="function">
    <text evidence="3">Lytic transglycosylase with a strong preference for naked glycan strands that lack stem peptides.</text>
</comment>
<dbReference type="Gene3D" id="2.40.40.10">
    <property type="entry name" value="RlpA-like domain"/>
    <property type="match status" value="1"/>
</dbReference>
<proteinExistence type="inferred from homology"/>
<dbReference type="AlphaFoldDB" id="A0A2G6E429"/>
<evidence type="ECO:0000259" key="5">
    <source>
        <dbReference type="Pfam" id="PF03330"/>
    </source>
</evidence>
<protein>
    <recommendedName>
        <fullName evidence="3">Probable endolytic peptidoglycan transglycosylase RlpA</fullName>
        <ecNumber evidence="3">4.2.2.-</ecNumber>
    </recommendedName>
</protein>
<organism evidence="6 7">
    <name type="scientific">candidate division KSB3 bacterium</name>
    <dbReference type="NCBI Taxonomy" id="2044937"/>
    <lineage>
        <taxon>Bacteria</taxon>
        <taxon>candidate division KSB3</taxon>
    </lineage>
</organism>
<evidence type="ECO:0000256" key="4">
    <source>
        <dbReference type="RuleBase" id="RU003495"/>
    </source>
</evidence>
<dbReference type="PANTHER" id="PTHR34183">
    <property type="entry name" value="ENDOLYTIC PEPTIDOGLYCAN TRANSGLYCOSYLASE RLPA"/>
    <property type="match status" value="1"/>
</dbReference>
<dbReference type="InterPro" id="IPR012997">
    <property type="entry name" value="RplA"/>
</dbReference>
<evidence type="ECO:0000256" key="3">
    <source>
        <dbReference type="HAMAP-Rule" id="MF_02071"/>
    </source>
</evidence>
<dbReference type="GO" id="GO:0008932">
    <property type="term" value="F:lytic endotransglycosylase activity"/>
    <property type="evidence" value="ECO:0007669"/>
    <property type="project" value="UniProtKB-UniRule"/>
</dbReference>
<gene>
    <name evidence="3" type="primary">rlpA</name>
    <name evidence="6" type="ORF">CSB45_09865</name>
</gene>
<comment type="similarity">
    <text evidence="3 4">Belongs to the RlpA family.</text>
</comment>
<dbReference type="PANTHER" id="PTHR34183:SF1">
    <property type="entry name" value="ENDOLYTIC PEPTIDOGLYCAN TRANSGLYCOSYLASE RLPA"/>
    <property type="match status" value="1"/>
</dbReference>
<dbReference type="InterPro" id="IPR034718">
    <property type="entry name" value="RlpA"/>
</dbReference>
<reference evidence="6 7" key="1">
    <citation type="submission" date="2017-10" db="EMBL/GenBank/DDBJ databases">
        <title>Novel microbial diversity and functional potential in the marine mammal oral microbiome.</title>
        <authorList>
            <person name="Dudek N.K."/>
            <person name="Sun C.L."/>
            <person name="Burstein D."/>
            <person name="Kantor R.S."/>
            <person name="Aliaga Goltsman D.S."/>
            <person name="Bik E.M."/>
            <person name="Thomas B.C."/>
            <person name="Banfield J.F."/>
            <person name="Relman D.A."/>
        </authorList>
    </citation>
    <scope>NUCLEOTIDE SEQUENCE [LARGE SCALE GENOMIC DNA]</scope>
    <source>
        <strain evidence="6">DOLZORAL124_49_17</strain>
    </source>
</reference>
<accession>A0A2G6E429</accession>
<dbReference type="CDD" id="cd22268">
    <property type="entry name" value="DPBB_RlpA-like"/>
    <property type="match status" value="1"/>
</dbReference>
<keyword evidence="2 3" id="KW-0961">Cell wall biogenesis/degradation</keyword>
<dbReference type="EC" id="4.2.2.-" evidence="3"/>
<dbReference type="NCBIfam" id="TIGR00413">
    <property type="entry name" value="rlpA"/>
    <property type="match status" value="1"/>
</dbReference>
<dbReference type="Proteomes" id="UP000229740">
    <property type="component" value="Unassembled WGS sequence"/>
</dbReference>
<dbReference type="HAMAP" id="MF_02071">
    <property type="entry name" value="RlpA"/>
    <property type="match status" value="1"/>
</dbReference>
<feature type="domain" description="RlpA-like protein double-psi beta-barrel" evidence="5">
    <location>
        <begin position="34"/>
        <end position="116"/>
    </location>
</feature>
<evidence type="ECO:0000256" key="2">
    <source>
        <dbReference type="ARBA" id="ARBA00023316"/>
    </source>
</evidence>
<dbReference type="SUPFAM" id="SSF50685">
    <property type="entry name" value="Barwin-like endoglucanases"/>
    <property type="match status" value="1"/>
</dbReference>
<comment type="caution">
    <text evidence="6">The sequence shown here is derived from an EMBL/GenBank/DDBJ whole genome shotgun (WGS) entry which is preliminary data.</text>
</comment>
<dbReference type="Pfam" id="PF03330">
    <property type="entry name" value="DPBB_1"/>
    <property type="match status" value="1"/>
</dbReference>
<keyword evidence="6" id="KW-0449">Lipoprotein</keyword>
<keyword evidence="1 3" id="KW-0456">Lyase</keyword>
<dbReference type="InterPro" id="IPR036908">
    <property type="entry name" value="RlpA-like_sf"/>
</dbReference>
<evidence type="ECO:0000313" key="6">
    <source>
        <dbReference type="EMBL" id="PID56810.1"/>
    </source>
</evidence>
<name>A0A2G6E429_9BACT</name>
<sequence length="121" mass="13308">MVVLQEPEASVSLKNLPAVPVDSPLKAVIGVAGYYHNSFYGRLTANGERYEPTQYTAAHRTLPFDTKLRVTNLSNGKQVSVRINDRGPFKAERIIDLSARAAQTIDLLDAGVEQVKLEVLN</sequence>
<dbReference type="EMBL" id="PDPS01000031">
    <property type="protein sequence ID" value="PID56810.1"/>
    <property type="molecule type" value="Genomic_DNA"/>
</dbReference>
<dbReference type="InterPro" id="IPR009009">
    <property type="entry name" value="RlpA-like_DPBB"/>
</dbReference>
<dbReference type="GO" id="GO:0071555">
    <property type="term" value="P:cell wall organization"/>
    <property type="evidence" value="ECO:0007669"/>
    <property type="project" value="UniProtKB-KW"/>
</dbReference>
<dbReference type="GO" id="GO:0000270">
    <property type="term" value="P:peptidoglycan metabolic process"/>
    <property type="evidence" value="ECO:0007669"/>
    <property type="project" value="UniProtKB-UniRule"/>
</dbReference>
<evidence type="ECO:0000313" key="7">
    <source>
        <dbReference type="Proteomes" id="UP000229740"/>
    </source>
</evidence>
<evidence type="ECO:0000256" key="1">
    <source>
        <dbReference type="ARBA" id="ARBA00023239"/>
    </source>
</evidence>